<dbReference type="PANTHER" id="PTHR24252:SF17">
    <property type="entry name" value="SUPPRESSOR OF TUMORIGENICITY 14 PROTEIN HOMOLOG-RELATED"/>
    <property type="match status" value="1"/>
</dbReference>
<accession>A0A7M6DN64</accession>
<dbReference type="GO" id="GO:0006508">
    <property type="term" value="P:proteolysis"/>
    <property type="evidence" value="ECO:0007669"/>
    <property type="project" value="UniProtKB-KW"/>
</dbReference>
<evidence type="ECO:0000256" key="3">
    <source>
        <dbReference type="ARBA" id="ARBA00023157"/>
    </source>
</evidence>
<sequence>MKIYFEHLFCYISLNLSIFLSISFGDPIPFDTECGHTYFGGHDVHSATSKLIEGKDSIPHSWPWQAVLYFNGEPECGASILTPYWILTAAHCFNGPWMLEEDIPMYKYTMRAGLHKLHVKNEYQVEMKVSRILRHPGFSRRHSKYDIALVRLTTPLMFNEAIQPICLPNTKAESGRKCVSTGWGTTTRGVLDFSETLQQGEMVVIDTEMCKFHMEMIAPLSVGQYSLCSAGLQNTRMSGCHGDSGSPFVCYDGKHWELQGVMSWGSRSCGANENEYTVYASVHYLKEWIIETMTLVGYH</sequence>
<evidence type="ECO:0000256" key="4">
    <source>
        <dbReference type="RuleBase" id="RU363034"/>
    </source>
</evidence>
<dbReference type="InterPro" id="IPR033116">
    <property type="entry name" value="TRYPSIN_SER"/>
</dbReference>
<dbReference type="RefSeq" id="XP_066926615.1">
    <property type="nucleotide sequence ID" value="XM_067070514.1"/>
</dbReference>
<proteinExistence type="predicted"/>
<dbReference type="OrthoDB" id="10012881at2759"/>
<evidence type="ECO:0000313" key="7">
    <source>
        <dbReference type="EnsemblMetazoa" id="CLYHEMP017364.1"/>
    </source>
</evidence>
<keyword evidence="4" id="KW-0720">Serine protease</keyword>
<dbReference type="InterPro" id="IPR001254">
    <property type="entry name" value="Trypsin_dom"/>
</dbReference>
<evidence type="ECO:0000256" key="1">
    <source>
        <dbReference type="ARBA" id="ARBA00022670"/>
    </source>
</evidence>
<keyword evidence="1 4" id="KW-0645">Protease</keyword>
<dbReference type="InterPro" id="IPR043504">
    <property type="entry name" value="Peptidase_S1_PA_chymotrypsin"/>
</dbReference>
<dbReference type="InterPro" id="IPR009003">
    <property type="entry name" value="Peptidase_S1_PA"/>
</dbReference>
<dbReference type="PANTHER" id="PTHR24252">
    <property type="entry name" value="ACROSIN-RELATED"/>
    <property type="match status" value="1"/>
</dbReference>
<name>A0A7M6DN64_9CNID</name>
<keyword evidence="3" id="KW-1015">Disulfide bond</keyword>
<dbReference type="AlphaFoldDB" id="A0A7M6DN64"/>
<evidence type="ECO:0000313" key="8">
    <source>
        <dbReference type="Proteomes" id="UP000594262"/>
    </source>
</evidence>
<dbReference type="Pfam" id="PF00089">
    <property type="entry name" value="Trypsin"/>
    <property type="match status" value="1"/>
</dbReference>
<dbReference type="InterPro" id="IPR001314">
    <property type="entry name" value="Peptidase_S1A"/>
</dbReference>
<dbReference type="PROSITE" id="PS00134">
    <property type="entry name" value="TRYPSIN_HIS"/>
    <property type="match status" value="1"/>
</dbReference>
<keyword evidence="2 4" id="KW-0378">Hydrolase</keyword>
<keyword evidence="8" id="KW-1185">Reference proteome</keyword>
<dbReference type="GO" id="GO:0004252">
    <property type="term" value="F:serine-type endopeptidase activity"/>
    <property type="evidence" value="ECO:0007669"/>
    <property type="project" value="InterPro"/>
</dbReference>
<dbReference type="SMART" id="SM00020">
    <property type="entry name" value="Tryp_SPc"/>
    <property type="match status" value="1"/>
</dbReference>
<reference evidence="7" key="1">
    <citation type="submission" date="2021-01" db="UniProtKB">
        <authorList>
            <consortium name="EnsemblMetazoa"/>
        </authorList>
    </citation>
    <scope>IDENTIFICATION</scope>
</reference>
<dbReference type="GeneID" id="136814006"/>
<feature type="chain" id="PRO_5029734695" description="Peptidase S1 domain-containing protein" evidence="5">
    <location>
        <begin position="26"/>
        <end position="299"/>
    </location>
</feature>
<organism evidence="7 8">
    <name type="scientific">Clytia hemisphaerica</name>
    <dbReference type="NCBI Taxonomy" id="252671"/>
    <lineage>
        <taxon>Eukaryota</taxon>
        <taxon>Metazoa</taxon>
        <taxon>Cnidaria</taxon>
        <taxon>Hydrozoa</taxon>
        <taxon>Hydroidolina</taxon>
        <taxon>Leptothecata</taxon>
        <taxon>Obeliida</taxon>
        <taxon>Clytiidae</taxon>
        <taxon>Clytia</taxon>
    </lineage>
</organism>
<protein>
    <recommendedName>
        <fullName evidence="6">Peptidase S1 domain-containing protein</fullName>
    </recommendedName>
</protein>
<evidence type="ECO:0000256" key="5">
    <source>
        <dbReference type="SAM" id="SignalP"/>
    </source>
</evidence>
<dbReference type="InterPro" id="IPR018114">
    <property type="entry name" value="TRYPSIN_HIS"/>
</dbReference>
<dbReference type="Proteomes" id="UP000594262">
    <property type="component" value="Unplaced"/>
</dbReference>
<dbReference type="PROSITE" id="PS50240">
    <property type="entry name" value="TRYPSIN_DOM"/>
    <property type="match status" value="1"/>
</dbReference>
<dbReference type="PRINTS" id="PR00722">
    <property type="entry name" value="CHYMOTRYPSIN"/>
</dbReference>
<feature type="domain" description="Peptidase S1" evidence="6">
    <location>
        <begin position="51"/>
        <end position="294"/>
    </location>
</feature>
<dbReference type="FunFam" id="2.40.10.10:FF:000068">
    <property type="entry name" value="transmembrane protease serine 2"/>
    <property type="match status" value="1"/>
</dbReference>
<evidence type="ECO:0000259" key="6">
    <source>
        <dbReference type="PROSITE" id="PS50240"/>
    </source>
</evidence>
<keyword evidence="5" id="KW-0732">Signal</keyword>
<dbReference type="EnsemblMetazoa" id="CLYHEMT017364.1">
    <property type="protein sequence ID" value="CLYHEMP017364.1"/>
    <property type="gene ID" value="CLYHEMG017364"/>
</dbReference>
<evidence type="ECO:0000256" key="2">
    <source>
        <dbReference type="ARBA" id="ARBA00022801"/>
    </source>
</evidence>
<dbReference type="Gene3D" id="2.40.10.10">
    <property type="entry name" value="Trypsin-like serine proteases"/>
    <property type="match status" value="1"/>
</dbReference>
<dbReference type="PROSITE" id="PS00135">
    <property type="entry name" value="TRYPSIN_SER"/>
    <property type="match status" value="1"/>
</dbReference>
<dbReference type="CDD" id="cd00190">
    <property type="entry name" value="Tryp_SPc"/>
    <property type="match status" value="1"/>
</dbReference>
<feature type="signal peptide" evidence="5">
    <location>
        <begin position="1"/>
        <end position="25"/>
    </location>
</feature>
<dbReference type="SUPFAM" id="SSF50494">
    <property type="entry name" value="Trypsin-like serine proteases"/>
    <property type="match status" value="1"/>
</dbReference>